<evidence type="ECO:0000313" key="1">
    <source>
        <dbReference type="EMBL" id="KAF4347340.1"/>
    </source>
</evidence>
<dbReference type="EMBL" id="JAATIQ010000817">
    <property type="protein sequence ID" value="KAF4347340.1"/>
    <property type="molecule type" value="Genomic_DNA"/>
</dbReference>
<gene>
    <name evidence="1" type="ORF">G4B88_026336</name>
</gene>
<evidence type="ECO:0000313" key="2">
    <source>
        <dbReference type="Proteomes" id="UP000583929"/>
    </source>
</evidence>
<accession>A0A7J6DND2</accession>
<sequence length="70" mass="7926">MILHPLSFAQNSLEPPVKRHASYAWNVAFSLMGLSISPPVNNKPIYQQVATKERVLHQRGKRTIVTKKTT</sequence>
<dbReference type="Proteomes" id="UP000583929">
    <property type="component" value="Unassembled WGS sequence"/>
</dbReference>
<comment type="caution">
    <text evidence="1">The sequence shown here is derived from an EMBL/GenBank/DDBJ whole genome shotgun (WGS) entry which is preliminary data.</text>
</comment>
<protein>
    <submittedName>
        <fullName evidence="1">Uncharacterized protein</fullName>
    </submittedName>
</protein>
<name>A0A7J6DND2_CANSA</name>
<dbReference type="AlphaFoldDB" id="A0A7J6DND2"/>
<organism evidence="1 2">
    <name type="scientific">Cannabis sativa</name>
    <name type="common">Hemp</name>
    <name type="synonym">Marijuana</name>
    <dbReference type="NCBI Taxonomy" id="3483"/>
    <lineage>
        <taxon>Eukaryota</taxon>
        <taxon>Viridiplantae</taxon>
        <taxon>Streptophyta</taxon>
        <taxon>Embryophyta</taxon>
        <taxon>Tracheophyta</taxon>
        <taxon>Spermatophyta</taxon>
        <taxon>Magnoliopsida</taxon>
        <taxon>eudicotyledons</taxon>
        <taxon>Gunneridae</taxon>
        <taxon>Pentapetalae</taxon>
        <taxon>rosids</taxon>
        <taxon>fabids</taxon>
        <taxon>Rosales</taxon>
        <taxon>Cannabaceae</taxon>
        <taxon>Cannabis</taxon>
    </lineage>
</organism>
<reference evidence="1 2" key="1">
    <citation type="journal article" date="2020" name="bioRxiv">
        <title>Sequence and annotation of 42 cannabis genomes reveals extensive copy number variation in cannabinoid synthesis and pathogen resistance genes.</title>
        <authorList>
            <person name="Mckernan K.J."/>
            <person name="Helbert Y."/>
            <person name="Kane L.T."/>
            <person name="Ebling H."/>
            <person name="Zhang L."/>
            <person name="Liu B."/>
            <person name="Eaton Z."/>
            <person name="Mclaughlin S."/>
            <person name="Kingan S."/>
            <person name="Baybayan P."/>
            <person name="Concepcion G."/>
            <person name="Jordan M."/>
            <person name="Riva A."/>
            <person name="Barbazuk W."/>
            <person name="Harkins T."/>
        </authorList>
    </citation>
    <scope>NUCLEOTIDE SEQUENCE [LARGE SCALE GENOMIC DNA]</scope>
    <source>
        <strain evidence="2">cv. Jamaican Lion 4</strain>
        <tissue evidence="1">Leaf</tissue>
    </source>
</reference>
<proteinExistence type="predicted"/>
<keyword evidence="2" id="KW-1185">Reference proteome</keyword>